<proteinExistence type="predicted"/>
<evidence type="ECO:0000313" key="2">
    <source>
        <dbReference type="Proteomes" id="UP000281909"/>
    </source>
</evidence>
<dbReference type="RefSeq" id="WP_060519988.1">
    <property type="nucleotide sequence ID" value="NZ_LR134318.1"/>
</dbReference>
<sequence length="93" mass="10470">MTKKIVPRPDASEEHLAIIGSLREAIDVPAKLHLLIDLRSSYKPHREWSREEQYLIDHHRSPLLPKLIASLGAAGVSLRDALSVPLLFKMNAK</sequence>
<name>A0A448DRA8_PSEFL</name>
<gene>
    <name evidence="1" type="ORF">NCTC9428_01216</name>
</gene>
<reference evidence="1 2" key="1">
    <citation type="submission" date="2018-12" db="EMBL/GenBank/DDBJ databases">
        <authorList>
            <consortium name="Pathogen Informatics"/>
        </authorList>
    </citation>
    <scope>NUCLEOTIDE SEQUENCE [LARGE SCALE GENOMIC DNA]</scope>
    <source>
        <strain evidence="1 2">NCTC9428</strain>
    </source>
</reference>
<protein>
    <submittedName>
        <fullName evidence="1">Uncharacterized protein</fullName>
    </submittedName>
</protein>
<organism evidence="1 2">
    <name type="scientific">Pseudomonas fluorescens</name>
    <dbReference type="NCBI Taxonomy" id="294"/>
    <lineage>
        <taxon>Bacteria</taxon>
        <taxon>Pseudomonadati</taxon>
        <taxon>Pseudomonadota</taxon>
        <taxon>Gammaproteobacteria</taxon>
        <taxon>Pseudomonadales</taxon>
        <taxon>Pseudomonadaceae</taxon>
        <taxon>Pseudomonas</taxon>
    </lineage>
</organism>
<accession>A0A448DRA8</accession>
<dbReference type="AlphaFoldDB" id="A0A448DRA8"/>
<dbReference type="EMBL" id="LR134318">
    <property type="protein sequence ID" value="VEF09326.1"/>
    <property type="molecule type" value="Genomic_DNA"/>
</dbReference>
<dbReference type="Proteomes" id="UP000281909">
    <property type="component" value="Chromosome"/>
</dbReference>
<evidence type="ECO:0000313" key="1">
    <source>
        <dbReference type="EMBL" id="VEF09326.1"/>
    </source>
</evidence>